<evidence type="ECO:0000313" key="7">
    <source>
        <dbReference type="Proteomes" id="UP000030669"/>
    </source>
</evidence>
<dbReference type="AlphaFoldDB" id="S7QJT1"/>
<dbReference type="PANTHER" id="PTHR23310:SF133">
    <property type="entry name" value="COA BINDING PROTEIN, PUTATIVE (AFU_ORTHOLOGUE AFUA_1G12300)-RELATED"/>
    <property type="match status" value="1"/>
</dbReference>
<keyword evidence="4" id="KW-0812">Transmembrane</keyword>
<dbReference type="Pfam" id="PF00887">
    <property type="entry name" value="ACBP"/>
    <property type="match status" value="1"/>
</dbReference>
<dbReference type="STRING" id="670483.S7QJT1"/>
<feature type="region of interest" description="Disordered" evidence="3">
    <location>
        <begin position="114"/>
        <end position="201"/>
    </location>
</feature>
<feature type="non-terminal residue" evidence="6">
    <location>
        <position position="451"/>
    </location>
</feature>
<keyword evidence="1" id="KW-0446">Lipid-binding</keyword>
<dbReference type="OMA" id="PAMWDML"/>
<dbReference type="Gene3D" id="1.20.80.10">
    <property type="match status" value="1"/>
</dbReference>
<feature type="domain" description="ACB" evidence="5">
    <location>
        <begin position="7"/>
        <end position="96"/>
    </location>
</feature>
<dbReference type="Proteomes" id="UP000030669">
    <property type="component" value="Unassembled WGS sequence"/>
</dbReference>
<dbReference type="EMBL" id="KB469297">
    <property type="protein sequence ID" value="EPQ59607.1"/>
    <property type="molecule type" value="Genomic_DNA"/>
</dbReference>
<dbReference type="PANTHER" id="PTHR23310">
    <property type="entry name" value="ACYL-COA-BINDING PROTEIN, ACBP"/>
    <property type="match status" value="1"/>
</dbReference>
<evidence type="ECO:0000256" key="4">
    <source>
        <dbReference type="SAM" id="Phobius"/>
    </source>
</evidence>
<dbReference type="SUPFAM" id="SSF47027">
    <property type="entry name" value="Acyl-CoA binding protein"/>
    <property type="match status" value="1"/>
</dbReference>
<keyword evidence="4" id="KW-0472">Membrane</keyword>
<evidence type="ECO:0000256" key="2">
    <source>
        <dbReference type="SAM" id="Coils"/>
    </source>
</evidence>
<accession>S7QJT1</accession>
<dbReference type="HOGENOM" id="CLU_046559_0_0_1"/>
<dbReference type="InterPro" id="IPR000582">
    <property type="entry name" value="Acyl-CoA-binding_protein"/>
</dbReference>
<evidence type="ECO:0000313" key="6">
    <source>
        <dbReference type="EMBL" id="EPQ59607.1"/>
    </source>
</evidence>
<dbReference type="eggNOG" id="KOG0817">
    <property type="taxonomic scope" value="Eukaryota"/>
</dbReference>
<dbReference type="PRINTS" id="PR00689">
    <property type="entry name" value="ACOABINDINGP"/>
</dbReference>
<name>S7QJT1_GLOTA</name>
<gene>
    <name evidence="6" type="ORF">GLOTRDRAFT_55755</name>
</gene>
<feature type="compositionally biased region" description="Low complexity" evidence="3">
    <location>
        <begin position="124"/>
        <end position="137"/>
    </location>
</feature>
<dbReference type="FunFam" id="1.20.80.10:FF:000010">
    <property type="entry name" value="Acyl-CoA-binding domain-containing protein 5"/>
    <property type="match status" value="1"/>
</dbReference>
<evidence type="ECO:0000259" key="5">
    <source>
        <dbReference type="PROSITE" id="PS51228"/>
    </source>
</evidence>
<dbReference type="PROSITE" id="PS51228">
    <property type="entry name" value="ACB_2"/>
    <property type="match status" value="1"/>
</dbReference>
<dbReference type="GO" id="GO:0006631">
    <property type="term" value="P:fatty acid metabolic process"/>
    <property type="evidence" value="ECO:0007669"/>
    <property type="project" value="TreeGrafter"/>
</dbReference>
<keyword evidence="4" id="KW-1133">Transmembrane helix</keyword>
<dbReference type="PROSITE" id="PS00880">
    <property type="entry name" value="ACB_1"/>
    <property type="match status" value="1"/>
</dbReference>
<reference evidence="6 7" key="1">
    <citation type="journal article" date="2012" name="Science">
        <title>The Paleozoic origin of enzymatic lignin decomposition reconstructed from 31 fungal genomes.</title>
        <authorList>
            <person name="Floudas D."/>
            <person name="Binder M."/>
            <person name="Riley R."/>
            <person name="Barry K."/>
            <person name="Blanchette R.A."/>
            <person name="Henrissat B."/>
            <person name="Martinez A.T."/>
            <person name="Otillar R."/>
            <person name="Spatafora J.W."/>
            <person name="Yadav J.S."/>
            <person name="Aerts A."/>
            <person name="Benoit I."/>
            <person name="Boyd A."/>
            <person name="Carlson A."/>
            <person name="Copeland A."/>
            <person name="Coutinho P.M."/>
            <person name="de Vries R.P."/>
            <person name="Ferreira P."/>
            <person name="Findley K."/>
            <person name="Foster B."/>
            <person name="Gaskell J."/>
            <person name="Glotzer D."/>
            <person name="Gorecki P."/>
            <person name="Heitman J."/>
            <person name="Hesse C."/>
            <person name="Hori C."/>
            <person name="Igarashi K."/>
            <person name="Jurgens J.A."/>
            <person name="Kallen N."/>
            <person name="Kersten P."/>
            <person name="Kohler A."/>
            <person name="Kuees U."/>
            <person name="Kumar T.K.A."/>
            <person name="Kuo A."/>
            <person name="LaButti K."/>
            <person name="Larrondo L.F."/>
            <person name="Lindquist E."/>
            <person name="Ling A."/>
            <person name="Lombard V."/>
            <person name="Lucas S."/>
            <person name="Lundell T."/>
            <person name="Martin R."/>
            <person name="McLaughlin D.J."/>
            <person name="Morgenstern I."/>
            <person name="Morin E."/>
            <person name="Murat C."/>
            <person name="Nagy L.G."/>
            <person name="Nolan M."/>
            <person name="Ohm R.A."/>
            <person name="Patyshakuliyeva A."/>
            <person name="Rokas A."/>
            <person name="Ruiz-Duenas F.J."/>
            <person name="Sabat G."/>
            <person name="Salamov A."/>
            <person name="Samejima M."/>
            <person name="Schmutz J."/>
            <person name="Slot J.C."/>
            <person name="St John F."/>
            <person name="Stenlid J."/>
            <person name="Sun H."/>
            <person name="Sun S."/>
            <person name="Syed K."/>
            <person name="Tsang A."/>
            <person name="Wiebenga A."/>
            <person name="Young D."/>
            <person name="Pisabarro A."/>
            <person name="Eastwood D.C."/>
            <person name="Martin F."/>
            <person name="Cullen D."/>
            <person name="Grigoriev I.V."/>
            <person name="Hibbett D.S."/>
        </authorList>
    </citation>
    <scope>NUCLEOTIDE SEQUENCE [LARGE SCALE GENOMIC DNA]</scope>
    <source>
        <strain evidence="6 7">ATCC 11539</strain>
    </source>
</reference>
<dbReference type="GO" id="GO:0000062">
    <property type="term" value="F:fatty-acyl-CoA binding"/>
    <property type="evidence" value="ECO:0007669"/>
    <property type="project" value="InterPro"/>
</dbReference>
<feature type="coiled-coil region" evidence="2">
    <location>
        <begin position="307"/>
        <end position="334"/>
    </location>
</feature>
<feature type="region of interest" description="Disordered" evidence="3">
    <location>
        <begin position="335"/>
        <end position="359"/>
    </location>
</feature>
<dbReference type="InterPro" id="IPR014352">
    <property type="entry name" value="FERM/acyl-CoA-bd_prot_sf"/>
</dbReference>
<dbReference type="InterPro" id="IPR035984">
    <property type="entry name" value="Acyl-CoA-binding_sf"/>
</dbReference>
<evidence type="ECO:0000256" key="1">
    <source>
        <dbReference type="ARBA" id="ARBA00023121"/>
    </source>
</evidence>
<keyword evidence="7" id="KW-1185">Reference proteome</keyword>
<protein>
    <submittedName>
        <fullName evidence="6">ACBP-domain-containing protein</fullName>
    </submittedName>
</protein>
<feature type="compositionally biased region" description="Polar residues" evidence="3">
    <location>
        <begin position="185"/>
        <end position="200"/>
    </location>
</feature>
<proteinExistence type="predicted"/>
<dbReference type="RefSeq" id="XP_007861907.1">
    <property type="nucleotide sequence ID" value="XM_007863716.2"/>
</dbReference>
<organism evidence="6 7">
    <name type="scientific">Gloeophyllum trabeum (strain ATCC 11539 / FP-39264 / Madison 617)</name>
    <name type="common">Brown rot fungus</name>
    <dbReference type="NCBI Taxonomy" id="670483"/>
    <lineage>
        <taxon>Eukaryota</taxon>
        <taxon>Fungi</taxon>
        <taxon>Dikarya</taxon>
        <taxon>Basidiomycota</taxon>
        <taxon>Agaricomycotina</taxon>
        <taxon>Agaricomycetes</taxon>
        <taxon>Gloeophyllales</taxon>
        <taxon>Gloeophyllaceae</taxon>
        <taxon>Gloeophyllum</taxon>
    </lineage>
</organism>
<feature type="region of interest" description="Disordered" evidence="3">
    <location>
        <begin position="207"/>
        <end position="226"/>
    </location>
</feature>
<dbReference type="InterPro" id="IPR022408">
    <property type="entry name" value="Acyl-CoA-binding_prot_CS"/>
</dbReference>
<evidence type="ECO:0000256" key="3">
    <source>
        <dbReference type="SAM" id="MobiDB-lite"/>
    </source>
</evidence>
<keyword evidence="2" id="KW-0175">Coiled coil</keyword>
<dbReference type="KEGG" id="gtr:GLOTRDRAFT_55755"/>
<dbReference type="OrthoDB" id="346910at2759"/>
<feature type="transmembrane region" description="Helical" evidence="4">
    <location>
        <begin position="416"/>
        <end position="437"/>
    </location>
</feature>
<sequence length="451" mass="49509">MTSRDLIDAQFDRAVEIVQSLPKNGPIQTGYEEKLTMYSLYKQATVGNVKSPRPGIFDMLGRAKWDAWAKHKDLDQYEAKWLYVDALLKVLRRYSDKTIARDYVRELESYGGDPSNLVMSRSMTKTARTTSSGSSASDDQPSPTHYPPQLQRSGLSLSIPGSAREETTSEEDTDDEVHDRVPATLNASSVYNRPQSSLSSHRYRTPMAGSLAMSPPPMQAPGPSMTIPVTQPHPGFESVSAFEGTLSPARSRPPSTHPPAMASYQSPYAQSPPNIYPSAAIYCAPSAHQFPPARQYSSGPVPGPVQRQSLERTVENVQAHLAALTERLETLEALTGHPRHSSQSLASRVAGSGRGSPDDGHDEYDAWSFNFNLEDMGMWSLVLRPLARVASRLRQLASFLAHSEGHSPTLMVIRRLFLDISFVLTVTAALIALWHAVVGRPGPRAMVDRGV</sequence>
<dbReference type="GeneID" id="19307065"/>